<accession>A0A0K8P987</accession>
<name>A0A0K8P987_9CHLR</name>
<dbReference type="CDD" id="cd06582">
    <property type="entry name" value="TM_PBP1_LivH_like"/>
    <property type="match status" value="1"/>
</dbReference>
<dbReference type="GO" id="GO:0005886">
    <property type="term" value="C:plasma membrane"/>
    <property type="evidence" value="ECO:0007669"/>
    <property type="project" value="UniProtKB-SubCell"/>
</dbReference>
<dbReference type="Pfam" id="PF02653">
    <property type="entry name" value="BPD_transp_2"/>
    <property type="match status" value="1"/>
</dbReference>
<reference evidence="10" key="1">
    <citation type="journal article" date="2015" name="Genome Announc.">
        <title>Draft Genome Sequence of Anaerolineae Strain TC1, a Novel Isolate from a Methanogenic Wastewater Treatment System.</title>
        <authorList>
            <person name="Matsuura N."/>
            <person name="Tourlousse D.M."/>
            <person name="Sun L."/>
            <person name="Toyonaga M."/>
            <person name="Kuroda K."/>
            <person name="Ohashi A."/>
            <person name="Cruz R."/>
            <person name="Yamaguchi T."/>
            <person name="Sekiguchi Y."/>
        </authorList>
    </citation>
    <scope>NUCLEOTIDE SEQUENCE [LARGE SCALE GENOMIC DNA]</scope>
    <source>
        <strain evidence="10">TC1</strain>
    </source>
</reference>
<evidence type="ECO:0000256" key="6">
    <source>
        <dbReference type="ARBA" id="ARBA00022989"/>
    </source>
</evidence>
<keyword evidence="3" id="KW-1003">Cell membrane</keyword>
<evidence type="ECO:0000256" key="5">
    <source>
        <dbReference type="ARBA" id="ARBA00022970"/>
    </source>
</evidence>
<dbReference type="InterPro" id="IPR052157">
    <property type="entry name" value="BCAA_transport_permease"/>
</dbReference>
<evidence type="ECO:0000256" key="4">
    <source>
        <dbReference type="ARBA" id="ARBA00022692"/>
    </source>
</evidence>
<dbReference type="GO" id="GO:0006865">
    <property type="term" value="P:amino acid transport"/>
    <property type="evidence" value="ECO:0007669"/>
    <property type="project" value="UniProtKB-KW"/>
</dbReference>
<dbReference type="STRING" id="1678840.ATC1_11133"/>
<feature type="transmembrane region" description="Helical" evidence="9">
    <location>
        <begin position="51"/>
        <end position="71"/>
    </location>
</feature>
<sequence length="274" mass="29755">MGALYALVASGLSLIQGLMNIINFCHGDLVTISMYTSFLLWSVFKMDPLVSIPVCIIVSTLVGIATHKLIISQVLRSPSSFGQMFSTYGLGILIASTLQFVFTPNYRSVLNPFVEGSISIGAINISKPLLFGAVGALLAYGLCYWFIRRTPEGQALQATEQDIDAAKMMGIDTEKMFLLGWTISGFCVGTAGALLTNFYYIHPYVGETFSNISFVVVTLGGYGSFEGSLIAGLIVGVVETISGYVIGPQYKLIPVYLTYLIVLMFRPRGLMGRR</sequence>
<keyword evidence="4 9" id="KW-0812">Transmembrane</keyword>
<feature type="transmembrane region" description="Helical" evidence="9">
    <location>
        <begin position="253"/>
        <end position="271"/>
    </location>
</feature>
<feature type="transmembrane region" description="Helical" evidence="9">
    <location>
        <begin position="176"/>
        <end position="195"/>
    </location>
</feature>
<gene>
    <name evidence="10" type="ORF">ATC1_11133</name>
</gene>
<dbReference type="GO" id="GO:0022857">
    <property type="term" value="F:transmembrane transporter activity"/>
    <property type="evidence" value="ECO:0007669"/>
    <property type="project" value="InterPro"/>
</dbReference>
<evidence type="ECO:0000256" key="9">
    <source>
        <dbReference type="SAM" id="Phobius"/>
    </source>
</evidence>
<evidence type="ECO:0000256" key="3">
    <source>
        <dbReference type="ARBA" id="ARBA00022475"/>
    </source>
</evidence>
<dbReference type="AlphaFoldDB" id="A0A0K8P987"/>
<evidence type="ECO:0000256" key="1">
    <source>
        <dbReference type="ARBA" id="ARBA00004651"/>
    </source>
</evidence>
<dbReference type="InterPro" id="IPR001851">
    <property type="entry name" value="ABC_transp_permease"/>
</dbReference>
<comment type="similarity">
    <text evidence="8">Belongs to the binding-protein-dependent transport system permease family. LivHM subfamily.</text>
</comment>
<feature type="transmembrane region" description="Helical" evidence="9">
    <location>
        <begin position="129"/>
        <end position="147"/>
    </location>
</feature>
<comment type="subcellular location">
    <subcellularLocation>
        <location evidence="1">Cell membrane</location>
        <topology evidence="1">Multi-pass membrane protein</topology>
    </subcellularLocation>
</comment>
<keyword evidence="5" id="KW-0029">Amino-acid transport</keyword>
<keyword evidence="7 9" id="KW-0472">Membrane</keyword>
<evidence type="ECO:0000313" key="11">
    <source>
        <dbReference type="Proteomes" id="UP000053370"/>
    </source>
</evidence>
<evidence type="ECO:0000313" key="10">
    <source>
        <dbReference type="EMBL" id="GAP39212.1"/>
    </source>
</evidence>
<protein>
    <submittedName>
        <fullName evidence="10">Branched-chain amino acid ABC-type transport system, permease component</fullName>
    </submittedName>
</protein>
<dbReference type="PANTHER" id="PTHR11795:SF445">
    <property type="entry name" value="AMINO ACID ABC TRANSPORTER PERMEASE PROTEIN"/>
    <property type="match status" value="1"/>
</dbReference>
<keyword evidence="6 9" id="KW-1133">Transmembrane helix</keyword>
<evidence type="ECO:0000256" key="2">
    <source>
        <dbReference type="ARBA" id="ARBA00022448"/>
    </source>
</evidence>
<proteinExistence type="inferred from homology"/>
<feature type="transmembrane region" description="Helical" evidence="9">
    <location>
        <begin position="83"/>
        <end position="102"/>
    </location>
</feature>
<evidence type="ECO:0000256" key="7">
    <source>
        <dbReference type="ARBA" id="ARBA00023136"/>
    </source>
</evidence>
<dbReference type="Proteomes" id="UP000053370">
    <property type="component" value="Unassembled WGS sequence"/>
</dbReference>
<evidence type="ECO:0000256" key="8">
    <source>
        <dbReference type="ARBA" id="ARBA00037998"/>
    </source>
</evidence>
<dbReference type="EMBL" id="DF968179">
    <property type="protein sequence ID" value="GAP39212.1"/>
    <property type="molecule type" value="Genomic_DNA"/>
</dbReference>
<dbReference type="PANTHER" id="PTHR11795">
    <property type="entry name" value="BRANCHED-CHAIN AMINO ACID TRANSPORT SYSTEM PERMEASE PROTEIN LIVH"/>
    <property type="match status" value="1"/>
</dbReference>
<keyword evidence="2" id="KW-0813">Transport</keyword>
<organism evidence="10">
    <name type="scientific">Flexilinea flocculi</name>
    <dbReference type="NCBI Taxonomy" id="1678840"/>
    <lineage>
        <taxon>Bacteria</taxon>
        <taxon>Bacillati</taxon>
        <taxon>Chloroflexota</taxon>
        <taxon>Anaerolineae</taxon>
        <taxon>Anaerolineales</taxon>
        <taxon>Anaerolineaceae</taxon>
        <taxon>Flexilinea</taxon>
    </lineage>
</organism>
<keyword evidence="11" id="KW-1185">Reference proteome</keyword>